<dbReference type="Pfam" id="PF00023">
    <property type="entry name" value="Ank"/>
    <property type="match status" value="1"/>
</dbReference>
<gene>
    <name evidence="2" type="ORF">JHX87_15760</name>
</gene>
<name>A0ABY7SIR5_9RHOB</name>
<accession>A0ABY7SIR5</accession>
<evidence type="ECO:0000313" key="3">
    <source>
        <dbReference type="Proteomes" id="UP001219349"/>
    </source>
</evidence>
<keyword evidence="1" id="KW-0040">ANK repeat</keyword>
<evidence type="ECO:0000313" key="2">
    <source>
        <dbReference type="EMBL" id="WCR06905.1"/>
    </source>
</evidence>
<organism evidence="2 3">
    <name type="scientific">Paracoccus fistulariae</name>
    <dbReference type="NCBI Taxonomy" id="658446"/>
    <lineage>
        <taxon>Bacteria</taxon>
        <taxon>Pseudomonadati</taxon>
        <taxon>Pseudomonadota</taxon>
        <taxon>Alphaproteobacteria</taxon>
        <taxon>Rhodobacterales</taxon>
        <taxon>Paracoccaceae</taxon>
        <taxon>Paracoccus</taxon>
    </lineage>
</organism>
<keyword evidence="3" id="KW-1185">Reference proteome</keyword>
<protein>
    <recommendedName>
        <fullName evidence="4">Ankyrin repeat domain-containing protein</fullName>
    </recommendedName>
</protein>
<evidence type="ECO:0000256" key="1">
    <source>
        <dbReference type="PROSITE-ProRule" id="PRU00023"/>
    </source>
</evidence>
<sequence length="161" mass="18139">MAQNVDIYELYNDLPIIFWRINEENYSEVDALLKAGADIDTHGFFGRTPVLAAASSDNWVMVKFLIERGADLSAYAGNGQTVPYRARNSRVPLESPDGQALQEVRAILTERGLYDNISTPAELRAQMEAGTLPRPPYFDEWRATHWPVEANARADKIRAQQ</sequence>
<dbReference type="SUPFAM" id="SSF48403">
    <property type="entry name" value="Ankyrin repeat"/>
    <property type="match status" value="1"/>
</dbReference>
<dbReference type="EMBL" id="CP067136">
    <property type="protein sequence ID" value="WCR06905.1"/>
    <property type="molecule type" value="Genomic_DNA"/>
</dbReference>
<dbReference type="PROSITE" id="PS50297">
    <property type="entry name" value="ANK_REP_REGION"/>
    <property type="match status" value="1"/>
</dbReference>
<dbReference type="PROSITE" id="PS50088">
    <property type="entry name" value="ANK_REPEAT"/>
    <property type="match status" value="1"/>
</dbReference>
<dbReference type="Gene3D" id="1.25.40.20">
    <property type="entry name" value="Ankyrin repeat-containing domain"/>
    <property type="match status" value="1"/>
</dbReference>
<dbReference type="RefSeq" id="WP_271883871.1">
    <property type="nucleotide sequence ID" value="NZ_CP067136.1"/>
</dbReference>
<evidence type="ECO:0008006" key="4">
    <source>
        <dbReference type="Google" id="ProtNLM"/>
    </source>
</evidence>
<dbReference type="InterPro" id="IPR002110">
    <property type="entry name" value="Ankyrin_rpt"/>
</dbReference>
<dbReference type="InterPro" id="IPR036770">
    <property type="entry name" value="Ankyrin_rpt-contain_sf"/>
</dbReference>
<feature type="repeat" description="ANK" evidence="1">
    <location>
        <begin position="45"/>
        <end position="77"/>
    </location>
</feature>
<dbReference type="Proteomes" id="UP001219349">
    <property type="component" value="Chromosome"/>
</dbReference>
<reference evidence="2 3" key="1">
    <citation type="submission" date="2021-01" db="EMBL/GenBank/DDBJ databases">
        <title>Biogeographic distribution of Paracoccus.</title>
        <authorList>
            <person name="Hollensteiner J."/>
            <person name="Leineberger J."/>
            <person name="Brinkhoff T."/>
            <person name="Daniel R."/>
        </authorList>
    </citation>
    <scope>NUCLEOTIDE SEQUENCE [LARGE SCALE GENOMIC DNA]</scope>
    <source>
        <strain evidence="2 3">KCTC 22803</strain>
    </source>
</reference>
<proteinExistence type="predicted"/>